<dbReference type="GO" id="GO:0005524">
    <property type="term" value="F:ATP binding"/>
    <property type="evidence" value="ECO:0007669"/>
    <property type="project" value="UniProtKB-KW"/>
</dbReference>
<dbReference type="Pfam" id="PF21010">
    <property type="entry name" value="HA2_C"/>
    <property type="match status" value="1"/>
</dbReference>
<keyword evidence="4" id="KW-0347">Helicase</keyword>
<dbReference type="OrthoDB" id="10253254at2759"/>
<dbReference type="SUPFAM" id="SSF52540">
    <property type="entry name" value="P-loop containing nucleoside triphosphate hydrolases"/>
    <property type="match status" value="1"/>
</dbReference>
<evidence type="ECO:0000256" key="3">
    <source>
        <dbReference type="ARBA" id="ARBA00022801"/>
    </source>
</evidence>
<dbReference type="InterPro" id="IPR027417">
    <property type="entry name" value="P-loop_NTPase"/>
</dbReference>
<evidence type="ECO:0000256" key="4">
    <source>
        <dbReference type="ARBA" id="ARBA00022806"/>
    </source>
</evidence>
<evidence type="ECO:0000313" key="9">
    <source>
        <dbReference type="Proteomes" id="UP000095009"/>
    </source>
</evidence>
<dbReference type="PROSITE" id="PS51194">
    <property type="entry name" value="HELICASE_CTER"/>
    <property type="match status" value="1"/>
</dbReference>
<dbReference type="GO" id="GO:0042802">
    <property type="term" value="F:identical protein binding"/>
    <property type="evidence" value="ECO:0007669"/>
    <property type="project" value="EnsemblFungi"/>
</dbReference>
<evidence type="ECO:0000256" key="1">
    <source>
        <dbReference type="ARBA" id="ARBA00012552"/>
    </source>
</evidence>
<dbReference type="GO" id="GO:0032040">
    <property type="term" value="C:small-subunit processome"/>
    <property type="evidence" value="ECO:0007669"/>
    <property type="project" value="EnsemblFungi"/>
</dbReference>
<dbReference type="Gene3D" id="1.10.10.2130">
    <property type="entry name" value="DEAH helicase family, winged-helix domain"/>
    <property type="match status" value="1"/>
</dbReference>
<gene>
    <name evidence="8" type="ORF">NADFUDRAFT_45560</name>
</gene>
<proteinExistence type="predicted"/>
<keyword evidence="9" id="KW-1185">Reference proteome</keyword>
<dbReference type="EC" id="3.6.4.13" evidence="1"/>
<evidence type="ECO:0000313" key="8">
    <source>
        <dbReference type="EMBL" id="ODQ67463.1"/>
    </source>
</evidence>
<dbReference type="SMART" id="SM00490">
    <property type="entry name" value="HELICc"/>
    <property type="match status" value="1"/>
</dbReference>
<dbReference type="InterPro" id="IPR001650">
    <property type="entry name" value="Helicase_C-like"/>
</dbReference>
<dbReference type="GO" id="GO:0000462">
    <property type="term" value="P:maturation of SSU-rRNA from tricistronic rRNA transcript (SSU-rRNA, 5.8S rRNA, LSU-rRNA)"/>
    <property type="evidence" value="ECO:0007669"/>
    <property type="project" value="EnsemblFungi"/>
</dbReference>
<dbReference type="Proteomes" id="UP000095009">
    <property type="component" value="Unassembled WGS sequence"/>
</dbReference>
<dbReference type="PANTHER" id="PTHR18934:SF118">
    <property type="entry name" value="ATP-DEPENDENT RNA HELICASE DHX33"/>
    <property type="match status" value="1"/>
</dbReference>
<dbReference type="Pfam" id="PF07717">
    <property type="entry name" value="OB_NTP_bind"/>
    <property type="match status" value="1"/>
</dbReference>
<comment type="catalytic activity">
    <reaction evidence="6">
        <text>ATP + H2O = ADP + phosphate + H(+)</text>
        <dbReference type="Rhea" id="RHEA:13065"/>
        <dbReference type="ChEBI" id="CHEBI:15377"/>
        <dbReference type="ChEBI" id="CHEBI:15378"/>
        <dbReference type="ChEBI" id="CHEBI:30616"/>
        <dbReference type="ChEBI" id="CHEBI:43474"/>
        <dbReference type="ChEBI" id="CHEBI:456216"/>
        <dbReference type="EC" id="3.6.4.13"/>
    </reaction>
</comment>
<dbReference type="InterPro" id="IPR042035">
    <property type="entry name" value="DEAH_win-hel_dom"/>
</dbReference>
<dbReference type="FunFam" id="3.40.50.300:FF:000145">
    <property type="entry name" value="probable ATP-dependent RNA helicase DHX40"/>
    <property type="match status" value="1"/>
</dbReference>
<keyword evidence="5" id="KW-0067">ATP-binding</keyword>
<keyword evidence="2" id="KW-0547">Nucleotide-binding</keyword>
<dbReference type="GO" id="GO:0045943">
    <property type="term" value="P:positive regulation of transcription by RNA polymerase I"/>
    <property type="evidence" value="ECO:0007669"/>
    <property type="project" value="TreeGrafter"/>
</dbReference>
<dbReference type="GO" id="GO:0003725">
    <property type="term" value="F:double-stranded RNA binding"/>
    <property type="evidence" value="ECO:0007669"/>
    <property type="project" value="TreeGrafter"/>
</dbReference>
<protein>
    <recommendedName>
        <fullName evidence="1">RNA helicase</fullName>
        <ecNumber evidence="1">3.6.4.13</ecNumber>
    </recommendedName>
</protein>
<dbReference type="PANTHER" id="PTHR18934">
    <property type="entry name" value="ATP-DEPENDENT RNA HELICASE"/>
    <property type="match status" value="1"/>
</dbReference>
<feature type="non-terminal residue" evidence="8">
    <location>
        <position position="1"/>
    </location>
</feature>
<dbReference type="InterPro" id="IPR011709">
    <property type="entry name" value="DEAD-box_helicase_OB_fold"/>
</dbReference>
<dbReference type="Pfam" id="PF00271">
    <property type="entry name" value="Helicase_C"/>
    <property type="match status" value="1"/>
</dbReference>
<dbReference type="GO" id="GO:0003724">
    <property type="term" value="F:RNA helicase activity"/>
    <property type="evidence" value="ECO:0007669"/>
    <property type="project" value="UniProtKB-EC"/>
</dbReference>
<evidence type="ECO:0000256" key="2">
    <source>
        <dbReference type="ARBA" id="ARBA00022741"/>
    </source>
</evidence>
<dbReference type="Gene3D" id="3.40.50.300">
    <property type="entry name" value="P-loop containing nucleotide triphosphate hydrolases"/>
    <property type="match status" value="1"/>
</dbReference>
<evidence type="ECO:0000256" key="5">
    <source>
        <dbReference type="ARBA" id="ARBA00022840"/>
    </source>
</evidence>
<dbReference type="AlphaFoldDB" id="A0A1E3PPV4"/>
<dbReference type="EMBL" id="KV454407">
    <property type="protein sequence ID" value="ODQ67463.1"/>
    <property type="molecule type" value="Genomic_DNA"/>
</dbReference>
<keyword evidence="3 8" id="KW-0378">Hydrolase</keyword>
<evidence type="ECO:0000256" key="6">
    <source>
        <dbReference type="ARBA" id="ARBA00047984"/>
    </source>
</evidence>
<accession>A0A1E3PPV4</accession>
<dbReference type="GO" id="GO:0016787">
    <property type="term" value="F:hydrolase activity"/>
    <property type="evidence" value="ECO:0007669"/>
    <property type="project" value="UniProtKB-KW"/>
</dbReference>
<feature type="domain" description="Helicase C-terminal" evidence="7">
    <location>
        <begin position="1"/>
        <end position="176"/>
    </location>
</feature>
<dbReference type="STRING" id="857566.A0A1E3PPV4"/>
<evidence type="ECO:0000259" key="7">
    <source>
        <dbReference type="PROSITE" id="PS51194"/>
    </source>
</evidence>
<name>A0A1E3PPV4_9ASCO</name>
<dbReference type="CDD" id="cd18791">
    <property type="entry name" value="SF2_C_RHA"/>
    <property type="match status" value="1"/>
</dbReference>
<organism evidence="8 9">
    <name type="scientific">Nadsonia fulvescens var. elongata DSM 6958</name>
    <dbReference type="NCBI Taxonomy" id="857566"/>
    <lineage>
        <taxon>Eukaryota</taxon>
        <taxon>Fungi</taxon>
        <taxon>Dikarya</taxon>
        <taxon>Ascomycota</taxon>
        <taxon>Saccharomycotina</taxon>
        <taxon>Dipodascomycetes</taxon>
        <taxon>Dipodascales</taxon>
        <taxon>Dipodascales incertae sedis</taxon>
        <taxon>Nadsonia</taxon>
    </lineage>
</organism>
<sequence length="426" mass="48159">AVQTVIQINSSEPTGDILVFLPGQEEIDKSVDMINELALQLSKNAPLLVALPLYASLPPAKQQQVFEKLPPRRRKVIFATNVAETSLTISGVKYVVDTGLRKVKVWKHDLGLDTLLTTPISQASANQRMGRAGRESAGKCYRLFTEESYMELSKQTEPEILRCDVASAILMLKKAGINDVLNFQWLQSPGKKAIVASLMKLYSLKALGDDGKITSLGVLSPCIDIVSCLSIENLLLNPHPEKRDEVNELRRNLCAQGVIYGDLAMLKQMFDGYQKIKNKHERKQWCKDIAVNSRGMKNVAEVRKQLRRYMLAFSTNDSPIDFDYEDQENRENQLDMKQVLKCFLRGYIGNTALGMPDRRYRTVVNGQTISIHPSSMMFGRRVEAIMYTEYVFTTKGYARTVCPIELSWLQEIAPHYLGRRVTSNED</sequence>
<reference evidence="8 9" key="1">
    <citation type="journal article" date="2016" name="Proc. Natl. Acad. Sci. U.S.A.">
        <title>Comparative genomics of biotechnologically important yeasts.</title>
        <authorList>
            <person name="Riley R."/>
            <person name="Haridas S."/>
            <person name="Wolfe K.H."/>
            <person name="Lopes M.R."/>
            <person name="Hittinger C.T."/>
            <person name="Goeker M."/>
            <person name="Salamov A.A."/>
            <person name="Wisecaver J.H."/>
            <person name="Long T.M."/>
            <person name="Calvey C.H."/>
            <person name="Aerts A.L."/>
            <person name="Barry K.W."/>
            <person name="Choi C."/>
            <person name="Clum A."/>
            <person name="Coughlan A.Y."/>
            <person name="Deshpande S."/>
            <person name="Douglass A.P."/>
            <person name="Hanson S.J."/>
            <person name="Klenk H.-P."/>
            <person name="LaButti K.M."/>
            <person name="Lapidus A."/>
            <person name="Lindquist E.A."/>
            <person name="Lipzen A.M."/>
            <person name="Meier-Kolthoff J.P."/>
            <person name="Ohm R.A."/>
            <person name="Otillar R.P."/>
            <person name="Pangilinan J.L."/>
            <person name="Peng Y."/>
            <person name="Rokas A."/>
            <person name="Rosa C.A."/>
            <person name="Scheuner C."/>
            <person name="Sibirny A.A."/>
            <person name="Slot J.C."/>
            <person name="Stielow J.B."/>
            <person name="Sun H."/>
            <person name="Kurtzman C.P."/>
            <person name="Blackwell M."/>
            <person name="Grigoriev I.V."/>
            <person name="Jeffries T.W."/>
        </authorList>
    </citation>
    <scope>NUCLEOTIDE SEQUENCE [LARGE SCALE GENOMIC DNA]</scope>
    <source>
        <strain evidence="8 9">DSM 6958</strain>
    </source>
</reference>